<dbReference type="AlphaFoldDB" id="A0A4U5NTE0"/>
<reference evidence="1 2" key="2">
    <citation type="journal article" date="2019" name="G3 (Bethesda)">
        <title>Hybrid Assembly of the Genome of the Entomopathogenic Nematode Steinernema carpocapsae Identifies the X-Chromosome.</title>
        <authorList>
            <person name="Serra L."/>
            <person name="Macchietto M."/>
            <person name="Macias-Munoz A."/>
            <person name="McGill C.J."/>
            <person name="Rodriguez I.M."/>
            <person name="Rodriguez B."/>
            <person name="Murad R."/>
            <person name="Mortazavi A."/>
        </authorList>
    </citation>
    <scope>NUCLEOTIDE SEQUENCE [LARGE SCALE GENOMIC DNA]</scope>
    <source>
        <strain evidence="1 2">ALL</strain>
    </source>
</reference>
<protein>
    <submittedName>
        <fullName evidence="1">Uncharacterized protein</fullName>
    </submittedName>
</protein>
<proteinExistence type="predicted"/>
<dbReference type="Proteomes" id="UP000298663">
    <property type="component" value="Unassembled WGS sequence"/>
</dbReference>
<keyword evidence="2" id="KW-1185">Reference proteome</keyword>
<dbReference type="EMBL" id="AZBU02000003">
    <property type="protein sequence ID" value="TKR86393.1"/>
    <property type="molecule type" value="Genomic_DNA"/>
</dbReference>
<reference evidence="1 2" key="1">
    <citation type="journal article" date="2015" name="Genome Biol.">
        <title>Comparative genomics of Steinernema reveals deeply conserved gene regulatory networks.</title>
        <authorList>
            <person name="Dillman A.R."/>
            <person name="Macchietto M."/>
            <person name="Porter C.F."/>
            <person name="Rogers A."/>
            <person name="Williams B."/>
            <person name="Antoshechkin I."/>
            <person name="Lee M.M."/>
            <person name="Goodwin Z."/>
            <person name="Lu X."/>
            <person name="Lewis E.E."/>
            <person name="Goodrich-Blair H."/>
            <person name="Stock S.P."/>
            <person name="Adams B.J."/>
            <person name="Sternberg P.W."/>
            <person name="Mortazavi A."/>
        </authorList>
    </citation>
    <scope>NUCLEOTIDE SEQUENCE [LARGE SCALE GENOMIC DNA]</scope>
    <source>
        <strain evidence="1 2">ALL</strain>
    </source>
</reference>
<comment type="caution">
    <text evidence="1">The sequence shown here is derived from an EMBL/GenBank/DDBJ whole genome shotgun (WGS) entry which is preliminary data.</text>
</comment>
<name>A0A4U5NTE0_STECR</name>
<evidence type="ECO:0000313" key="2">
    <source>
        <dbReference type="Proteomes" id="UP000298663"/>
    </source>
</evidence>
<accession>A0A4U5NTE0</accession>
<organism evidence="1 2">
    <name type="scientific">Steinernema carpocapsae</name>
    <name type="common">Entomopathogenic nematode</name>
    <dbReference type="NCBI Taxonomy" id="34508"/>
    <lineage>
        <taxon>Eukaryota</taxon>
        <taxon>Metazoa</taxon>
        <taxon>Ecdysozoa</taxon>
        <taxon>Nematoda</taxon>
        <taxon>Chromadorea</taxon>
        <taxon>Rhabditida</taxon>
        <taxon>Tylenchina</taxon>
        <taxon>Panagrolaimomorpha</taxon>
        <taxon>Strongyloidoidea</taxon>
        <taxon>Steinernematidae</taxon>
        <taxon>Steinernema</taxon>
    </lineage>
</organism>
<gene>
    <name evidence="1" type="ORF">L596_010994</name>
</gene>
<evidence type="ECO:0000313" key="1">
    <source>
        <dbReference type="EMBL" id="TKR86393.1"/>
    </source>
</evidence>
<sequence>MEVCGQFGEEALEGTIEADADLERQKKEQVKSLQRQQRLFQAETERQRFAEGAPQSTTYQQIRLLPGDVVPVLRRVSGTRQYIVQQPIYTAPRRATPRPYNAEEYAKKRNSGRKRWCEG</sequence>